<dbReference type="STRING" id="1802661.A2649_03885"/>
<comment type="caution">
    <text evidence="2">The sequence shown here is derived from an EMBL/GenBank/DDBJ whole genome shotgun (WGS) entry which is preliminary data.</text>
</comment>
<feature type="compositionally biased region" description="Basic and acidic residues" evidence="1">
    <location>
        <begin position="30"/>
        <end position="40"/>
    </location>
</feature>
<dbReference type="Proteomes" id="UP000176893">
    <property type="component" value="Unassembled WGS sequence"/>
</dbReference>
<evidence type="ECO:0000313" key="2">
    <source>
        <dbReference type="EMBL" id="OGM99253.1"/>
    </source>
</evidence>
<organism evidence="2 3">
    <name type="scientific">Candidatus Yanofskybacteria bacterium RIFCSPHIGHO2_01_FULL_41_26</name>
    <dbReference type="NCBI Taxonomy" id="1802661"/>
    <lineage>
        <taxon>Bacteria</taxon>
        <taxon>Candidatus Yanofskyibacteriota</taxon>
    </lineage>
</organism>
<name>A0A1F8EEG1_9BACT</name>
<dbReference type="AlphaFoldDB" id="A0A1F8EEG1"/>
<accession>A0A1F8EEG1</accession>
<feature type="region of interest" description="Disordered" evidence="1">
    <location>
        <begin position="1"/>
        <end position="66"/>
    </location>
</feature>
<proteinExistence type="predicted"/>
<feature type="compositionally biased region" description="Basic residues" evidence="1">
    <location>
        <begin position="17"/>
        <end position="29"/>
    </location>
</feature>
<feature type="compositionally biased region" description="Pro residues" evidence="1">
    <location>
        <begin position="1"/>
        <end position="11"/>
    </location>
</feature>
<protein>
    <submittedName>
        <fullName evidence="2">Uncharacterized protein</fullName>
    </submittedName>
</protein>
<gene>
    <name evidence="2" type="ORF">A2649_03885</name>
</gene>
<sequence>MHSPSQCPPVPGERGDHRRRKRLRKKHAKRAAEFMVRRGEAVAGTGKPSASSSEKAGVKNKLKVGL</sequence>
<evidence type="ECO:0000256" key="1">
    <source>
        <dbReference type="SAM" id="MobiDB-lite"/>
    </source>
</evidence>
<dbReference type="EMBL" id="MGJB01000001">
    <property type="protein sequence ID" value="OGM99253.1"/>
    <property type="molecule type" value="Genomic_DNA"/>
</dbReference>
<reference evidence="2 3" key="1">
    <citation type="journal article" date="2016" name="Nat. Commun.">
        <title>Thousands of microbial genomes shed light on interconnected biogeochemical processes in an aquifer system.</title>
        <authorList>
            <person name="Anantharaman K."/>
            <person name="Brown C.T."/>
            <person name="Hug L.A."/>
            <person name="Sharon I."/>
            <person name="Castelle C.J."/>
            <person name="Probst A.J."/>
            <person name="Thomas B.C."/>
            <person name="Singh A."/>
            <person name="Wilkins M.J."/>
            <person name="Karaoz U."/>
            <person name="Brodie E.L."/>
            <person name="Williams K.H."/>
            <person name="Hubbard S.S."/>
            <person name="Banfield J.F."/>
        </authorList>
    </citation>
    <scope>NUCLEOTIDE SEQUENCE [LARGE SCALE GENOMIC DNA]</scope>
</reference>
<evidence type="ECO:0000313" key="3">
    <source>
        <dbReference type="Proteomes" id="UP000176893"/>
    </source>
</evidence>